<dbReference type="Pfam" id="PF05362">
    <property type="entry name" value="Lon_C"/>
    <property type="match status" value="1"/>
</dbReference>
<dbReference type="InterPro" id="IPR014721">
    <property type="entry name" value="Ribsml_uS5_D2-typ_fold_subgr"/>
</dbReference>
<comment type="similarity">
    <text evidence="2">Belongs to the peptidase S16 family.</text>
</comment>
<gene>
    <name evidence="4" type="ORF">DHM44_10245</name>
</gene>
<keyword evidence="2" id="KW-0378">Hydrolase</keyword>
<dbReference type="InterPro" id="IPR046843">
    <property type="entry name" value="LonB_AAA-LID"/>
</dbReference>
<dbReference type="InterPro" id="IPR027065">
    <property type="entry name" value="Lon_Prtase"/>
</dbReference>
<dbReference type="Gene3D" id="1.10.8.60">
    <property type="match status" value="1"/>
</dbReference>
<dbReference type="SUPFAM" id="SSF52540">
    <property type="entry name" value="P-loop containing nucleoside triphosphate hydrolases"/>
    <property type="match status" value="1"/>
</dbReference>
<evidence type="ECO:0000256" key="1">
    <source>
        <dbReference type="ARBA" id="ARBA00022670"/>
    </source>
</evidence>
<dbReference type="GO" id="GO:0030163">
    <property type="term" value="P:protein catabolic process"/>
    <property type="evidence" value="ECO:0007669"/>
    <property type="project" value="InterPro"/>
</dbReference>
<reference evidence="4 5" key="1">
    <citation type="journal article" date="2018" name="Nat. Biotechnol.">
        <title>A standardized bacterial taxonomy based on genome phylogeny substantially revises the tree of life.</title>
        <authorList>
            <person name="Parks D.H."/>
            <person name="Chuvochina M."/>
            <person name="Waite D.W."/>
            <person name="Rinke C."/>
            <person name="Skarshewski A."/>
            <person name="Chaumeil P.A."/>
            <person name="Hugenholtz P."/>
        </authorList>
    </citation>
    <scope>NUCLEOTIDE SEQUENCE [LARGE SCALE GENOMIC DNA]</scope>
    <source>
        <strain evidence="4">UBA8672</strain>
    </source>
</reference>
<dbReference type="SUPFAM" id="SSF54211">
    <property type="entry name" value="Ribosomal protein S5 domain 2-like"/>
    <property type="match status" value="1"/>
</dbReference>
<dbReference type="InterPro" id="IPR027417">
    <property type="entry name" value="P-loop_NTPase"/>
</dbReference>
<protein>
    <recommendedName>
        <fullName evidence="2">endopeptidase La</fullName>
        <ecNumber evidence="2">3.4.21.53</ecNumber>
    </recommendedName>
</protein>
<dbReference type="EMBL" id="DPPF01000220">
    <property type="protein sequence ID" value="HCW94046.1"/>
    <property type="molecule type" value="Genomic_DNA"/>
</dbReference>
<evidence type="ECO:0000259" key="3">
    <source>
        <dbReference type="PROSITE" id="PS51786"/>
    </source>
</evidence>
<dbReference type="Gene3D" id="3.40.50.300">
    <property type="entry name" value="P-loop containing nucleotide triphosphate hydrolases"/>
    <property type="match status" value="2"/>
</dbReference>
<dbReference type="Gene3D" id="3.30.230.10">
    <property type="match status" value="1"/>
</dbReference>
<dbReference type="PRINTS" id="PR00830">
    <property type="entry name" value="ENDOLAPTASE"/>
</dbReference>
<dbReference type="EC" id="3.4.21.53" evidence="2"/>
<dbReference type="PROSITE" id="PS51786">
    <property type="entry name" value="LON_PROTEOLYTIC"/>
    <property type="match status" value="1"/>
</dbReference>
<comment type="caution">
    <text evidence="4">The sequence shown here is derived from an EMBL/GenBank/DDBJ whole genome shotgun (WGS) entry which is preliminary data.</text>
</comment>
<dbReference type="AlphaFoldDB" id="A0A3D5QDX7"/>
<dbReference type="InterPro" id="IPR046844">
    <property type="entry name" value="Lon-like_helical"/>
</dbReference>
<accession>A0A3D5QDX7</accession>
<dbReference type="Pfam" id="PF20437">
    <property type="entry name" value="LonC_helical"/>
    <property type="match status" value="1"/>
</dbReference>
<proteinExistence type="inferred from homology"/>
<dbReference type="InterPro" id="IPR008269">
    <property type="entry name" value="Lon_proteolytic"/>
</dbReference>
<evidence type="ECO:0000313" key="4">
    <source>
        <dbReference type="EMBL" id="HCW94046.1"/>
    </source>
</evidence>
<dbReference type="InterPro" id="IPR020568">
    <property type="entry name" value="Ribosomal_Su5_D2-typ_SF"/>
</dbReference>
<evidence type="ECO:0000313" key="5">
    <source>
        <dbReference type="Proteomes" id="UP000262325"/>
    </source>
</evidence>
<keyword evidence="1 2" id="KW-0645">Protease</keyword>
<feature type="active site" evidence="2">
    <location>
        <position position="699"/>
    </location>
</feature>
<feature type="active site" evidence="2">
    <location>
        <position position="656"/>
    </location>
</feature>
<dbReference type="GO" id="GO:0005524">
    <property type="term" value="F:ATP binding"/>
    <property type="evidence" value="ECO:0007669"/>
    <property type="project" value="InterPro"/>
</dbReference>
<dbReference type="GO" id="GO:0004176">
    <property type="term" value="F:ATP-dependent peptidase activity"/>
    <property type="evidence" value="ECO:0007669"/>
    <property type="project" value="UniProtKB-UniRule"/>
</dbReference>
<organism evidence="4 5">
    <name type="scientific">Flexistipes sinusarabici</name>
    <dbReference type="NCBI Taxonomy" id="2352"/>
    <lineage>
        <taxon>Bacteria</taxon>
        <taxon>Pseudomonadati</taxon>
        <taxon>Deferribacterota</taxon>
        <taxon>Deferribacteres</taxon>
        <taxon>Deferribacterales</taxon>
        <taxon>Flexistipitaceae</taxon>
        <taxon>Flexistipes</taxon>
    </lineage>
</organism>
<comment type="catalytic activity">
    <reaction evidence="2">
        <text>Hydrolysis of proteins in presence of ATP.</text>
        <dbReference type="EC" id="3.4.21.53"/>
    </reaction>
</comment>
<sequence>MPVKRLTYESLYNRCDPESFNFKTTEDLVTIKDFIGQERAKRSLETGTGIKHRGYNIFVMGRAGTGRHVLTKEYLESITKKDGKPYDWCYVNNFKNSHKPYAIKLEPGRAYNFKKHMDDLVNACKRTLNEAFESNEYMNQRRAITEQFNKKNEELYRQLESQARSKNIAMVQTPQGIVFVPMNKNGKNMSQEEFQQLDDATKEDFSKKIVYLQEELQALMRKTGQMRKEMDEQINALNKDTAKNVIDPLLKQLKSYYSNNSKIQKYLDEVEEDIVENFQDFIYKDYNQQEDKQNPFSAYFKPSFKRYSVNVLVCHENGAELPIIYEQNPTYQNLVGRIEHTSQMGTLMTDFTLIKPGSLHSANGGYLIVDVRKLLMQPYAWEGLKRVIRSESIKTESIQELLSLTSTVTLEPEEIPLKLKVVLIGERIFYYLLSQYDPDFLELFKVVADFEEEIIRTDENMELYSKLIASIVSNCELKPLNRYAVAKVIDASSRKSGDTKKLSIHMQSISDLLKEADHFADIEGRNVIEAQDIKKALEEQEFRGGRIKERLHESIKREIKLISTEGEKTGQLNALTVMQLGQLAFGSPAKITATVRIGEGKVIDIEREVKFGGPVHSKGVLILSGFLGDNFGKKIKLGLTASIVFEQSYGGVDGDSASLAELCAILSAISEKPIKQNIALTGSVNQKGEVQAIGGVNEKIEGFFKVCKEKGLTGKQGVIIPKSNIDHLLLNDEVLEAVKEGNFSIYAVENVSEALELLTGYPLGERNTKGNFKRGSLGYYIEKKIREYNEAGKTERTKQEQSKK</sequence>
<dbReference type="PANTHER" id="PTHR10046">
    <property type="entry name" value="ATP DEPENDENT LON PROTEASE FAMILY MEMBER"/>
    <property type="match status" value="1"/>
</dbReference>
<dbReference type="RefSeq" id="WP_273266739.1">
    <property type="nucleotide sequence ID" value="NZ_JAAZVV010000101.1"/>
</dbReference>
<dbReference type="GO" id="GO:0004252">
    <property type="term" value="F:serine-type endopeptidase activity"/>
    <property type="evidence" value="ECO:0007669"/>
    <property type="project" value="UniProtKB-UniRule"/>
</dbReference>
<dbReference type="Proteomes" id="UP000262325">
    <property type="component" value="Unassembled WGS sequence"/>
</dbReference>
<dbReference type="Pfam" id="PF13654">
    <property type="entry name" value="AAA_32"/>
    <property type="match status" value="1"/>
</dbReference>
<evidence type="ECO:0000256" key="2">
    <source>
        <dbReference type="PROSITE-ProRule" id="PRU01122"/>
    </source>
</evidence>
<dbReference type="GO" id="GO:0006508">
    <property type="term" value="P:proteolysis"/>
    <property type="evidence" value="ECO:0007669"/>
    <property type="project" value="UniProtKB-KW"/>
</dbReference>
<keyword evidence="2" id="KW-0720">Serine protease</keyword>
<dbReference type="Pfam" id="PF20436">
    <property type="entry name" value="LonB_AAA-LID"/>
    <property type="match status" value="1"/>
</dbReference>
<name>A0A3D5QDX7_FLESI</name>
<dbReference type="InterPro" id="IPR041699">
    <property type="entry name" value="AAA_32"/>
</dbReference>
<feature type="domain" description="Lon proteolytic" evidence="3">
    <location>
        <begin position="566"/>
        <end position="761"/>
    </location>
</feature>